<dbReference type="EMBL" id="CP155447">
    <property type="protein sequence ID" value="XBH07597.1"/>
    <property type="molecule type" value="Genomic_DNA"/>
</dbReference>
<dbReference type="Pfam" id="PF07691">
    <property type="entry name" value="PA14"/>
    <property type="match status" value="1"/>
</dbReference>
<evidence type="ECO:0000259" key="7">
    <source>
        <dbReference type="PROSITE" id="PS51820"/>
    </source>
</evidence>
<feature type="domain" description="Cytochrome c" evidence="6">
    <location>
        <begin position="154"/>
        <end position="237"/>
    </location>
</feature>
<dbReference type="InterPro" id="IPR036909">
    <property type="entry name" value="Cyt_c-like_dom_sf"/>
</dbReference>
<dbReference type="RefSeq" id="WP_406700437.1">
    <property type="nucleotide sequence ID" value="NZ_CP155447.1"/>
</dbReference>
<dbReference type="GO" id="GO:0020037">
    <property type="term" value="F:heme binding"/>
    <property type="evidence" value="ECO:0007669"/>
    <property type="project" value="InterPro"/>
</dbReference>
<feature type="chain" id="PRO_5043728035" evidence="5">
    <location>
        <begin position="21"/>
        <end position="927"/>
    </location>
</feature>
<feature type="signal peptide" evidence="5">
    <location>
        <begin position="1"/>
        <end position="20"/>
    </location>
</feature>
<dbReference type="PANTHER" id="PTHR33546">
    <property type="entry name" value="LARGE, MULTIFUNCTIONAL SECRETED PROTEIN-RELATED"/>
    <property type="match status" value="1"/>
</dbReference>
<name>A0AAU7CPU9_9BACT</name>
<evidence type="ECO:0000313" key="8">
    <source>
        <dbReference type="EMBL" id="XBH07597.1"/>
    </source>
</evidence>
<dbReference type="InterPro" id="IPR011658">
    <property type="entry name" value="PA14_dom"/>
</dbReference>
<keyword evidence="3 4" id="KW-0408">Iron</keyword>
<evidence type="ECO:0000256" key="2">
    <source>
        <dbReference type="ARBA" id="ARBA00022723"/>
    </source>
</evidence>
<feature type="domain" description="PA14" evidence="7">
    <location>
        <begin position="240"/>
        <end position="376"/>
    </location>
</feature>
<dbReference type="InterPro" id="IPR037524">
    <property type="entry name" value="PA14/GLEYA"/>
</dbReference>
<evidence type="ECO:0000256" key="5">
    <source>
        <dbReference type="SAM" id="SignalP"/>
    </source>
</evidence>
<sequence>MSAQARMTLLILMCGWVSLAFPPDSVAGSAVDSSPNHPIVAGYERFFVDPGANAAEAGRLLWADLNCNSCHEAGKSGETWFEAKQAPILDAVGTRVRPEYLRSFLLDPQGTKPGTTMPNLLAHFSEAERRSAVEALTHFLASSGRVVGINPNAKAIASGRTLYQQVGCLACHGSLESNAPRIATSVPLGDLAGKYTLGSLTTFLSDPIKVRPSGRMPALGLTSNEAGDLAAYLLRDLHEAAEPNLTYSYFEGTWENLPDFAALTPVKTGKSVGIDLTVARRSDNFALLFEGFLNIERDGDYTFHLKSDDGSRLLLDGKVAVENDGIHASKERRGTIRMTKGTYRLAAAFFNGGAGAEFDLDYSGPGISRQPITGALSLTDQPRSLESKRAEQQFVIEERLADRGRELFAKVGCASCHQLRQENTPIPSRLVAIPLAQLDSKRGCLDPTHPANAPVYPLTDRQRETLGAAIDSFKRPNRAELTPLEVVSGTLNRLNCYACHQRGGVGGVEEARNEFFQTKQPEMGDEGRLPPSLDGVGAKLTANYLAHIVGDGAKDRPYMLTRMPRFGKANAGHLIAAFETLDSIEPVKSVEFHLPPRRVKSDGRYLTGGEALACIKCHTFKGVETEGVQAIDMTIMTKRLRRDWFHRYLVDPQVFRPGTRMPVAWPQGKSLLPKILEGDTSQQIEAIWQFLADGNKAVEPYGLGRDPIPLVADHEPLIYRNFIQGAGPRGIGVGYPERLNLAFDANEARIAMIWQGAFIDASRHWSARGAGFQGPLGDNVLNLPDGPGFATLGTGSEPWPTQSPKDLGYKFRGYRLDPQGRPTFLYDFKSVQITDFPVPNRPKDTPSLQRTLSIRASNPPSDLWFRAAVADKIEPLPDGWHTVNGEWKIRIESGAEPLVRKSAGKAELLVPLIFSGDEAKINEQIVW</sequence>
<dbReference type="Gene3D" id="1.10.760.10">
    <property type="entry name" value="Cytochrome c-like domain"/>
    <property type="match status" value="4"/>
</dbReference>
<keyword evidence="1 4" id="KW-0349">Heme</keyword>
<feature type="domain" description="Cytochrome c" evidence="6">
    <location>
        <begin position="53"/>
        <end position="144"/>
    </location>
</feature>
<dbReference type="SUPFAM" id="SSF46626">
    <property type="entry name" value="Cytochrome c"/>
    <property type="match status" value="4"/>
</dbReference>
<organism evidence="8">
    <name type="scientific">Singulisphaera sp. Ch08</name>
    <dbReference type="NCBI Taxonomy" id="3120278"/>
    <lineage>
        <taxon>Bacteria</taxon>
        <taxon>Pseudomonadati</taxon>
        <taxon>Planctomycetota</taxon>
        <taxon>Planctomycetia</taxon>
        <taxon>Isosphaerales</taxon>
        <taxon>Isosphaeraceae</taxon>
        <taxon>Singulisphaera</taxon>
    </lineage>
</organism>
<keyword evidence="2 4" id="KW-0479">Metal-binding</keyword>
<dbReference type="SUPFAM" id="SSF48695">
    <property type="entry name" value="Multiheme cytochromes"/>
    <property type="match status" value="1"/>
</dbReference>
<evidence type="ECO:0000256" key="1">
    <source>
        <dbReference type="ARBA" id="ARBA00022617"/>
    </source>
</evidence>
<dbReference type="InterPro" id="IPR009056">
    <property type="entry name" value="Cyt_c-like_dom"/>
</dbReference>
<dbReference type="InterPro" id="IPR036280">
    <property type="entry name" value="Multihaem_cyt_sf"/>
</dbReference>
<evidence type="ECO:0000256" key="3">
    <source>
        <dbReference type="ARBA" id="ARBA00023004"/>
    </source>
</evidence>
<dbReference type="AlphaFoldDB" id="A0AAU7CPU9"/>
<gene>
    <name evidence="8" type="ORF">V5E97_16645</name>
</gene>
<evidence type="ECO:0000256" key="4">
    <source>
        <dbReference type="PROSITE-ProRule" id="PRU00433"/>
    </source>
</evidence>
<accession>A0AAU7CPU9</accession>
<dbReference type="SMART" id="SM00758">
    <property type="entry name" value="PA14"/>
    <property type="match status" value="1"/>
</dbReference>
<reference evidence="8" key="1">
    <citation type="submission" date="2024-05" db="EMBL/GenBank/DDBJ databases">
        <title>Planctomycetes of the genus Singulisphaera possess chitinolytic capabilities.</title>
        <authorList>
            <person name="Ivanova A."/>
        </authorList>
    </citation>
    <scope>NUCLEOTIDE SEQUENCE</scope>
    <source>
        <strain evidence="8">Ch08T</strain>
    </source>
</reference>
<dbReference type="GO" id="GO:0046872">
    <property type="term" value="F:metal ion binding"/>
    <property type="evidence" value="ECO:0007669"/>
    <property type="project" value="UniProtKB-KW"/>
</dbReference>
<dbReference type="PANTHER" id="PTHR33546:SF1">
    <property type="entry name" value="LARGE, MULTIFUNCTIONAL SECRETED PROTEIN"/>
    <property type="match status" value="1"/>
</dbReference>
<keyword evidence="5" id="KW-0732">Signal</keyword>
<protein>
    <submittedName>
        <fullName evidence="8">PA14 domain-containing protein</fullName>
    </submittedName>
</protein>
<dbReference type="SUPFAM" id="SSF56988">
    <property type="entry name" value="Anthrax protective antigen"/>
    <property type="match status" value="1"/>
</dbReference>
<dbReference type="PROSITE" id="PS51820">
    <property type="entry name" value="PA14"/>
    <property type="match status" value="1"/>
</dbReference>
<proteinExistence type="predicted"/>
<dbReference type="PROSITE" id="PS51007">
    <property type="entry name" value="CYTC"/>
    <property type="match status" value="2"/>
</dbReference>
<evidence type="ECO:0000259" key="6">
    <source>
        <dbReference type="PROSITE" id="PS51007"/>
    </source>
</evidence>
<dbReference type="Gene3D" id="2.60.120.380">
    <property type="match status" value="1"/>
</dbReference>
<dbReference type="GO" id="GO:0009055">
    <property type="term" value="F:electron transfer activity"/>
    <property type="evidence" value="ECO:0007669"/>
    <property type="project" value="InterPro"/>
</dbReference>